<keyword evidence="1" id="KW-0812">Transmembrane</keyword>
<sequence>MFKIILYVLVFFVVLLFFVFLRKKIGKIGNYLLVLILILATIFAIKFELSATRSGVVKKEILNAFLQGQSLKCKDINISKEYFNFEHGTQSFISNGKNKQFKALIFDIKECQLVR</sequence>
<dbReference type="Proteomes" id="UP000031163">
    <property type="component" value="Chromosome"/>
</dbReference>
<proteinExistence type="predicted"/>
<reference evidence="2 3" key="1">
    <citation type="journal article" date="2014" name="Genome Biol. Evol.">
        <title>Comparative Genomics of the Campylobacter lari Group.</title>
        <authorList>
            <person name="Miller W.G."/>
            <person name="Yee E."/>
            <person name="Chapman M.H."/>
            <person name="Smith T.P."/>
            <person name="Bono J.L."/>
            <person name="Huynh S."/>
            <person name="Parker C.T."/>
            <person name="Vandamme P."/>
            <person name="Luong K."/>
            <person name="Korlach J."/>
        </authorList>
    </citation>
    <scope>NUCLEOTIDE SEQUENCE [LARGE SCALE GENOMIC DNA]</scope>
    <source>
        <strain evidence="2 3">NCTC 12927</strain>
    </source>
</reference>
<name>A0A0A8H5B5_9BACT</name>
<evidence type="ECO:0000256" key="1">
    <source>
        <dbReference type="SAM" id="Phobius"/>
    </source>
</evidence>
<dbReference type="EMBL" id="CP007770">
    <property type="protein sequence ID" value="AJC88079.1"/>
    <property type="molecule type" value="Genomic_DNA"/>
</dbReference>
<dbReference type="AlphaFoldDB" id="A0A0A8H5B5"/>
<evidence type="ECO:0000313" key="2">
    <source>
        <dbReference type="EMBL" id="AJC88079.1"/>
    </source>
</evidence>
<gene>
    <name evidence="2" type="ORF">CINS_1117</name>
</gene>
<dbReference type="GeneID" id="74431904"/>
<dbReference type="STRING" id="1031564.CINS_1117"/>
<keyword evidence="1" id="KW-0472">Membrane</keyword>
<dbReference type="HOGENOM" id="CLU_168822_0_0_7"/>
<organism evidence="2 3">
    <name type="scientific">Campylobacter insulaenigrae NCTC 12927</name>
    <dbReference type="NCBI Taxonomy" id="1031564"/>
    <lineage>
        <taxon>Bacteria</taxon>
        <taxon>Pseudomonadati</taxon>
        <taxon>Campylobacterota</taxon>
        <taxon>Epsilonproteobacteria</taxon>
        <taxon>Campylobacterales</taxon>
        <taxon>Campylobacteraceae</taxon>
        <taxon>Campylobacter</taxon>
    </lineage>
</organism>
<feature type="transmembrane region" description="Helical" evidence="1">
    <location>
        <begin position="28"/>
        <end position="49"/>
    </location>
</feature>
<feature type="transmembrane region" description="Helical" evidence="1">
    <location>
        <begin position="5"/>
        <end position="22"/>
    </location>
</feature>
<dbReference type="KEGG" id="cis:CINS_1117"/>
<accession>A0A0A8H5B5</accession>
<keyword evidence="1" id="KW-1133">Transmembrane helix</keyword>
<protein>
    <submittedName>
        <fullName evidence="2">Putative membrane protein</fullName>
    </submittedName>
</protein>
<evidence type="ECO:0000313" key="3">
    <source>
        <dbReference type="Proteomes" id="UP000031163"/>
    </source>
</evidence>
<dbReference type="RefSeq" id="WP_039650571.1">
    <property type="nucleotide sequence ID" value="NZ_CP007770.1"/>
</dbReference>